<name>A0A2W2CDB8_9HYPH</name>
<dbReference type="NCBIfam" id="TIGR01727">
    <property type="entry name" value="oligo_HPY"/>
    <property type="match status" value="1"/>
</dbReference>
<evidence type="ECO:0000256" key="4">
    <source>
        <dbReference type="ARBA" id="ARBA00022840"/>
    </source>
</evidence>
<keyword evidence="8" id="KW-1185">Reference proteome</keyword>
<evidence type="ECO:0000313" key="8">
    <source>
        <dbReference type="Proteomes" id="UP000248795"/>
    </source>
</evidence>
<dbReference type="InterPro" id="IPR013563">
    <property type="entry name" value="Oligopep_ABC_C"/>
</dbReference>
<dbReference type="RefSeq" id="WP_111197297.1">
    <property type="nucleotide sequence ID" value="NZ_QKVK01000002.1"/>
</dbReference>
<reference evidence="8" key="1">
    <citation type="submission" date="2018-06" db="EMBL/GenBank/DDBJ databases">
        <title>Aestuariibacter litoralis strain KCTC 52945T.</title>
        <authorList>
            <person name="Li X."/>
            <person name="Salam N."/>
            <person name="Li J.-L."/>
            <person name="Chen Y.-M."/>
            <person name="Yang Z.-W."/>
            <person name="Zhang L.-Y."/>
            <person name="Han M.-X."/>
            <person name="Xiao M."/>
            <person name="Li W.-J."/>
        </authorList>
    </citation>
    <scope>NUCLEOTIDE SEQUENCE [LARGE SCALE GENOMIC DNA]</scope>
    <source>
        <strain evidence="8">KCTC 52945</strain>
    </source>
</reference>
<dbReference type="Gene3D" id="3.40.50.300">
    <property type="entry name" value="P-loop containing nucleotide triphosphate hydrolases"/>
    <property type="match status" value="1"/>
</dbReference>
<keyword evidence="4" id="KW-0067">ATP-binding</keyword>
<sequence>MSEIDLTKRRSHALLRGGPPNPENIPAGCAFHPRCPIAQDICRAEAPAFRPAGASRARCHFAGET</sequence>
<evidence type="ECO:0000313" key="7">
    <source>
        <dbReference type="EMBL" id="PZF78233.1"/>
    </source>
</evidence>
<organism evidence="7 8">
    <name type="scientific">Aestuariivirga litoralis</name>
    <dbReference type="NCBI Taxonomy" id="2650924"/>
    <lineage>
        <taxon>Bacteria</taxon>
        <taxon>Pseudomonadati</taxon>
        <taxon>Pseudomonadota</taxon>
        <taxon>Alphaproteobacteria</taxon>
        <taxon>Hyphomicrobiales</taxon>
        <taxon>Aestuariivirgaceae</taxon>
        <taxon>Aestuariivirga</taxon>
    </lineage>
</organism>
<evidence type="ECO:0000256" key="1">
    <source>
        <dbReference type="ARBA" id="ARBA00004417"/>
    </source>
</evidence>
<dbReference type="GO" id="GO:0005524">
    <property type="term" value="F:ATP binding"/>
    <property type="evidence" value="ECO:0007669"/>
    <property type="project" value="UniProtKB-KW"/>
</dbReference>
<gene>
    <name evidence="7" type="ORF">DK847_06455</name>
</gene>
<evidence type="ECO:0000259" key="6">
    <source>
        <dbReference type="Pfam" id="PF08352"/>
    </source>
</evidence>
<feature type="region of interest" description="Disordered" evidence="5">
    <location>
        <begin position="1"/>
        <end position="22"/>
    </location>
</feature>
<dbReference type="AlphaFoldDB" id="A0A2W2CDB8"/>
<accession>A0A2W2CDB8</accession>
<dbReference type="GO" id="GO:0015833">
    <property type="term" value="P:peptide transport"/>
    <property type="evidence" value="ECO:0007669"/>
    <property type="project" value="InterPro"/>
</dbReference>
<keyword evidence="2" id="KW-0813">Transport</keyword>
<keyword evidence="3" id="KW-0547">Nucleotide-binding</keyword>
<evidence type="ECO:0000256" key="2">
    <source>
        <dbReference type="ARBA" id="ARBA00022448"/>
    </source>
</evidence>
<protein>
    <recommendedName>
        <fullName evidence="6">Oligopeptide/dipeptide ABC transporter C-terminal domain-containing protein</fullName>
    </recommendedName>
</protein>
<evidence type="ECO:0000256" key="5">
    <source>
        <dbReference type="SAM" id="MobiDB-lite"/>
    </source>
</evidence>
<feature type="domain" description="Oligopeptide/dipeptide ABC transporter C-terminal" evidence="6">
    <location>
        <begin position="8"/>
        <end position="42"/>
    </location>
</feature>
<dbReference type="Proteomes" id="UP000248795">
    <property type="component" value="Unassembled WGS sequence"/>
</dbReference>
<evidence type="ECO:0000256" key="3">
    <source>
        <dbReference type="ARBA" id="ARBA00022741"/>
    </source>
</evidence>
<dbReference type="EMBL" id="QKVK01000002">
    <property type="protein sequence ID" value="PZF78233.1"/>
    <property type="molecule type" value="Genomic_DNA"/>
</dbReference>
<dbReference type="Pfam" id="PF08352">
    <property type="entry name" value="oligo_HPY"/>
    <property type="match status" value="1"/>
</dbReference>
<proteinExistence type="predicted"/>
<comment type="caution">
    <text evidence="7">The sequence shown here is derived from an EMBL/GenBank/DDBJ whole genome shotgun (WGS) entry which is preliminary data.</text>
</comment>
<comment type="subcellular location">
    <subcellularLocation>
        <location evidence="1">Cell inner membrane</location>
        <topology evidence="1">Peripheral membrane protein</topology>
    </subcellularLocation>
</comment>
<dbReference type="InterPro" id="IPR027417">
    <property type="entry name" value="P-loop_NTPase"/>
</dbReference>
<dbReference type="GO" id="GO:0005886">
    <property type="term" value="C:plasma membrane"/>
    <property type="evidence" value="ECO:0007669"/>
    <property type="project" value="UniProtKB-SubCell"/>
</dbReference>